<reference evidence="9 10" key="1">
    <citation type="submission" date="2019-09" db="EMBL/GenBank/DDBJ databases">
        <authorList>
            <person name="Depoorter E."/>
        </authorList>
    </citation>
    <scope>NUCLEOTIDE SEQUENCE [LARGE SCALE GENOMIC DNA]</scope>
    <source>
        <strain evidence="9">LMG 26883</strain>
    </source>
</reference>
<dbReference type="InterPro" id="IPR011701">
    <property type="entry name" value="MFS"/>
</dbReference>
<dbReference type="InterPro" id="IPR036259">
    <property type="entry name" value="MFS_trans_sf"/>
</dbReference>
<feature type="transmembrane region" description="Helical" evidence="7">
    <location>
        <begin position="18"/>
        <end position="37"/>
    </location>
</feature>
<evidence type="ECO:0000256" key="1">
    <source>
        <dbReference type="ARBA" id="ARBA00004651"/>
    </source>
</evidence>
<protein>
    <submittedName>
        <fullName evidence="9">Major facilitator transporter</fullName>
    </submittedName>
</protein>
<evidence type="ECO:0000313" key="10">
    <source>
        <dbReference type="Proteomes" id="UP000494162"/>
    </source>
</evidence>
<keyword evidence="4 7" id="KW-0812">Transmembrane</keyword>
<feature type="transmembrane region" description="Helical" evidence="7">
    <location>
        <begin position="43"/>
        <end position="65"/>
    </location>
</feature>
<evidence type="ECO:0000259" key="8">
    <source>
        <dbReference type="PROSITE" id="PS50850"/>
    </source>
</evidence>
<dbReference type="InterPro" id="IPR005829">
    <property type="entry name" value="Sugar_transporter_CS"/>
</dbReference>
<feature type="domain" description="Major facilitator superfamily (MFS) profile" evidence="8">
    <location>
        <begin position="1"/>
        <end position="166"/>
    </location>
</feature>
<dbReference type="SUPFAM" id="SSF103473">
    <property type="entry name" value="MFS general substrate transporter"/>
    <property type="match status" value="1"/>
</dbReference>
<comment type="subcellular location">
    <subcellularLocation>
        <location evidence="1">Cell membrane</location>
        <topology evidence="1">Multi-pass membrane protein</topology>
    </subcellularLocation>
</comment>
<dbReference type="Gene3D" id="1.20.1250.20">
    <property type="entry name" value="MFS general substrate transporter like domains"/>
    <property type="match status" value="1"/>
</dbReference>
<dbReference type="Pfam" id="PF07690">
    <property type="entry name" value="MFS_1"/>
    <property type="match status" value="1"/>
</dbReference>
<evidence type="ECO:0000313" key="9">
    <source>
        <dbReference type="EMBL" id="VWB24868.1"/>
    </source>
</evidence>
<keyword evidence="2" id="KW-0813">Transport</keyword>
<dbReference type="PANTHER" id="PTHR43045:SF1">
    <property type="entry name" value="SHIKIMATE TRANSPORTER"/>
    <property type="match status" value="1"/>
</dbReference>
<sequence length="166" mass="17444">MILIPFVGRLSDRIGRRIPVVVGSLGAGLLSYAYLYAISVGNAAAAILTSVLMWGVVYQGFNAVFPSFMPELFPTRTRVSAMSIGQNVGMALTALLPSLFAAIAPPGTHDIPLRIGTVTLAISALAAVAAWTARETHRTPLHELGGPAATRRAAERLAPANAIEPR</sequence>
<dbReference type="AlphaFoldDB" id="A0A6P2I2N2"/>
<accession>A0A6P2I2N2</accession>
<dbReference type="GO" id="GO:0022857">
    <property type="term" value="F:transmembrane transporter activity"/>
    <property type="evidence" value="ECO:0007669"/>
    <property type="project" value="InterPro"/>
</dbReference>
<evidence type="ECO:0000256" key="3">
    <source>
        <dbReference type="ARBA" id="ARBA00022475"/>
    </source>
</evidence>
<dbReference type="InterPro" id="IPR020846">
    <property type="entry name" value="MFS_dom"/>
</dbReference>
<dbReference type="PANTHER" id="PTHR43045">
    <property type="entry name" value="SHIKIMATE TRANSPORTER"/>
    <property type="match status" value="1"/>
</dbReference>
<evidence type="ECO:0000256" key="6">
    <source>
        <dbReference type="ARBA" id="ARBA00023136"/>
    </source>
</evidence>
<feature type="transmembrane region" description="Helical" evidence="7">
    <location>
        <begin position="111"/>
        <end position="133"/>
    </location>
</feature>
<evidence type="ECO:0000256" key="4">
    <source>
        <dbReference type="ARBA" id="ARBA00022692"/>
    </source>
</evidence>
<dbReference type="Proteomes" id="UP000494162">
    <property type="component" value="Unassembled WGS sequence"/>
</dbReference>
<keyword evidence="6 7" id="KW-0472">Membrane</keyword>
<feature type="transmembrane region" description="Helical" evidence="7">
    <location>
        <begin position="86"/>
        <end position="105"/>
    </location>
</feature>
<keyword evidence="3" id="KW-1003">Cell membrane</keyword>
<dbReference type="PROSITE" id="PS00216">
    <property type="entry name" value="SUGAR_TRANSPORT_1"/>
    <property type="match status" value="1"/>
</dbReference>
<dbReference type="GO" id="GO:0005886">
    <property type="term" value="C:plasma membrane"/>
    <property type="evidence" value="ECO:0007669"/>
    <property type="project" value="UniProtKB-SubCell"/>
</dbReference>
<organism evidence="9 10">
    <name type="scientific">Burkholderia pseudomultivorans</name>
    <dbReference type="NCBI Taxonomy" id="1207504"/>
    <lineage>
        <taxon>Bacteria</taxon>
        <taxon>Pseudomonadati</taxon>
        <taxon>Pseudomonadota</taxon>
        <taxon>Betaproteobacteria</taxon>
        <taxon>Burkholderiales</taxon>
        <taxon>Burkholderiaceae</taxon>
        <taxon>Burkholderia</taxon>
        <taxon>Burkholderia cepacia complex</taxon>
    </lineage>
</organism>
<name>A0A6P2I2N2_9BURK</name>
<evidence type="ECO:0000256" key="5">
    <source>
        <dbReference type="ARBA" id="ARBA00022989"/>
    </source>
</evidence>
<evidence type="ECO:0000256" key="7">
    <source>
        <dbReference type="SAM" id="Phobius"/>
    </source>
</evidence>
<keyword evidence="5 7" id="KW-1133">Transmembrane helix</keyword>
<evidence type="ECO:0000256" key="2">
    <source>
        <dbReference type="ARBA" id="ARBA00022448"/>
    </source>
</evidence>
<proteinExistence type="predicted"/>
<gene>
    <name evidence="9" type="ORF">BPS26883_01035</name>
</gene>
<dbReference type="EMBL" id="CABVPP010000004">
    <property type="protein sequence ID" value="VWB24868.1"/>
    <property type="molecule type" value="Genomic_DNA"/>
</dbReference>
<dbReference type="PROSITE" id="PS50850">
    <property type="entry name" value="MFS"/>
    <property type="match status" value="1"/>
</dbReference>